<dbReference type="RefSeq" id="WP_043371710.1">
    <property type="nucleotide sequence ID" value="NZ_CP006704.1"/>
</dbReference>
<dbReference type="EMBL" id="CP006704">
    <property type="protein sequence ID" value="AIJ45924.1"/>
    <property type="molecule type" value="Genomic_DNA"/>
</dbReference>
<name>A0A076PGP3_COMTE</name>
<evidence type="ECO:0000313" key="1">
    <source>
        <dbReference type="EMBL" id="AIJ45924.1"/>
    </source>
</evidence>
<dbReference type="AlphaFoldDB" id="A0A076PGP3"/>
<organism evidence="1 2">
    <name type="scientific">Comamonas testosteroni TK102</name>
    <dbReference type="NCBI Taxonomy" id="1392005"/>
    <lineage>
        <taxon>Bacteria</taxon>
        <taxon>Pseudomonadati</taxon>
        <taxon>Pseudomonadota</taxon>
        <taxon>Betaproteobacteria</taxon>
        <taxon>Burkholderiales</taxon>
        <taxon>Comamonadaceae</taxon>
        <taxon>Comamonas</taxon>
    </lineage>
</organism>
<proteinExistence type="predicted"/>
<gene>
    <name evidence="1" type="ORF">O987_08945</name>
</gene>
<dbReference type="Proteomes" id="UP000028782">
    <property type="component" value="Chromosome"/>
</dbReference>
<dbReference type="HOGENOM" id="CLU_135442_1_1_4"/>
<evidence type="ECO:0000313" key="2">
    <source>
        <dbReference type="Proteomes" id="UP000028782"/>
    </source>
</evidence>
<sequence>MPFSSPPPTCPLCHSPRVISRNWARKTAGAIGCAAGATGGFVGALRGAQIGIASGLMTGPAGSTIGGIAGAVLGGLAGTAIGCEVGTSVGKTIDARMLDNFKCLECRHVFARQESTSGHADSD</sequence>
<protein>
    <submittedName>
        <fullName evidence="1">Membrane protein</fullName>
    </submittedName>
</protein>
<dbReference type="KEGG" id="ctes:O987_08945"/>
<reference evidence="1 2" key="1">
    <citation type="journal article" date="2014" name="Genome Announc.">
        <title>Complete Genome Sequence of Polychlorinated Biphenyl Degrader Comamonas testosteroni TK102 (NBRC 109938).</title>
        <authorList>
            <person name="Fukuda K."/>
            <person name="Hosoyama A."/>
            <person name="Tsuchikane K."/>
            <person name="Ohji S."/>
            <person name="Yamazoe A."/>
            <person name="Fujita N."/>
            <person name="Shintani M."/>
            <person name="Kimbara K."/>
        </authorList>
    </citation>
    <scope>NUCLEOTIDE SEQUENCE [LARGE SCALE GENOMIC DNA]</scope>
    <source>
        <strain evidence="1">TK102</strain>
    </source>
</reference>
<accession>A0A076PGP3</accession>